<dbReference type="Proteomes" id="UP000251002">
    <property type="component" value="Unassembled WGS sequence"/>
</dbReference>
<evidence type="ECO:0000256" key="13">
    <source>
        <dbReference type="ARBA" id="ARBA00023136"/>
    </source>
</evidence>
<evidence type="ECO:0000256" key="11">
    <source>
        <dbReference type="ARBA" id="ARBA00022842"/>
    </source>
</evidence>
<evidence type="ECO:0000256" key="8">
    <source>
        <dbReference type="ARBA" id="ARBA00022573"/>
    </source>
</evidence>
<feature type="transmembrane region" description="Helical" evidence="19">
    <location>
        <begin position="139"/>
        <end position="159"/>
    </location>
</feature>
<organism evidence="20 21">
    <name type="scientific">Planococcus halotolerans</name>
    <dbReference type="NCBI Taxonomy" id="2233542"/>
    <lineage>
        <taxon>Bacteria</taxon>
        <taxon>Bacillati</taxon>
        <taxon>Bacillota</taxon>
        <taxon>Bacilli</taxon>
        <taxon>Bacillales</taxon>
        <taxon>Caryophanaceae</taxon>
        <taxon>Planococcus</taxon>
    </lineage>
</organism>
<dbReference type="GO" id="GO:0005886">
    <property type="term" value="C:plasma membrane"/>
    <property type="evidence" value="ECO:0007669"/>
    <property type="project" value="UniProtKB-SubCell"/>
</dbReference>
<feature type="transmembrane region" description="Helical" evidence="19">
    <location>
        <begin position="36"/>
        <end position="57"/>
    </location>
</feature>
<keyword evidence="8 19" id="KW-0169">Cobalamin biosynthesis</keyword>
<dbReference type="AlphaFoldDB" id="A0A365L5Y8"/>
<keyword evidence="10 19" id="KW-0812">Transmembrane</keyword>
<dbReference type="PANTHER" id="PTHR34148">
    <property type="entry name" value="ADENOSYLCOBINAMIDE-GDP RIBAZOLETRANSFERASE"/>
    <property type="match status" value="1"/>
</dbReference>
<proteinExistence type="inferred from homology"/>
<feature type="transmembrane region" description="Helical" evidence="19">
    <location>
        <begin position="207"/>
        <end position="224"/>
    </location>
</feature>
<evidence type="ECO:0000256" key="7">
    <source>
        <dbReference type="ARBA" id="ARBA00022475"/>
    </source>
</evidence>
<dbReference type="RefSeq" id="WP_112221241.1">
    <property type="nucleotide sequence ID" value="NZ_CP196859.1"/>
</dbReference>
<keyword evidence="13 19" id="KW-0472">Membrane</keyword>
<dbReference type="HAMAP" id="MF_00719">
    <property type="entry name" value="CobS"/>
    <property type="match status" value="1"/>
</dbReference>
<dbReference type="UniPathway" id="UPA00148">
    <property type="reaction ID" value="UER00238"/>
</dbReference>
<comment type="cofactor">
    <cofactor evidence="1 19">
        <name>Mg(2+)</name>
        <dbReference type="ChEBI" id="CHEBI:18420"/>
    </cofactor>
</comment>
<evidence type="ECO:0000256" key="3">
    <source>
        <dbReference type="ARBA" id="ARBA00004663"/>
    </source>
</evidence>
<evidence type="ECO:0000256" key="17">
    <source>
        <dbReference type="ARBA" id="ARBA00048623"/>
    </source>
</evidence>
<dbReference type="EC" id="2.7.8.26" evidence="5 19"/>
<name>A0A365L5Y8_9BACL</name>
<comment type="similarity">
    <text evidence="4 19">Belongs to the CobS family.</text>
</comment>
<keyword evidence="11 19" id="KW-0460">Magnesium</keyword>
<keyword evidence="21" id="KW-1185">Reference proteome</keyword>
<evidence type="ECO:0000313" key="20">
    <source>
        <dbReference type="EMBL" id="RAZ80813.1"/>
    </source>
</evidence>
<evidence type="ECO:0000256" key="19">
    <source>
        <dbReference type="HAMAP-Rule" id="MF_00719"/>
    </source>
</evidence>
<evidence type="ECO:0000256" key="5">
    <source>
        <dbReference type="ARBA" id="ARBA00013200"/>
    </source>
</evidence>
<comment type="subcellular location">
    <subcellularLocation>
        <location evidence="2 19">Cell membrane</location>
        <topology evidence="2 19">Multi-pass membrane protein</topology>
    </subcellularLocation>
</comment>
<comment type="catalytic activity">
    <reaction evidence="18 19">
        <text>alpha-ribazole 5'-phosphate + adenosylcob(III)inamide-GDP = adenosylcob(III)alamin 5'-phosphate + GMP + H(+)</text>
        <dbReference type="Rhea" id="RHEA:23560"/>
        <dbReference type="ChEBI" id="CHEBI:15378"/>
        <dbReference type="ChEBI" id="CHEBI:57918"/>
        <dbReference type="ChEBI" id="CHEBI:58115"/>
        <dbReference type="ChEBI" id="CHEBI:60487"/>
        <dbReference type="ChEBI" id="CHEBI:60493"/>
        <dbReference type="EC" id="2.7.8.26"/>
    </reaction>
</comment>
<keyword evidence="7 19" id="KW-1003">Cell membrane</keyword>
<evidence type="ECO:0000256" key="14">
    <source>
        <dbReference type="ARBA" id="ARBA00025228"/>
    </source>
</evidence>
<protein>
    <recommendedName>
        <fullName evidence="6 19">Adenosylcobinamide-GDP ribazoletransferase</fullName>
        <ecNumber evidence="5 19">2.7.8.26</ecNumber>
    </recommendedName>
    <alternativeName>
        <fullName evidence="16 19">Cobalamin synthase</fullName>
    </alternativeName>
    <alternativeName>
        <fullName evidence="15 19">Cobalamin-5'-phosphate synthase</fullName>
    </alternativeName>
</protein>
<dbReference type="EMBL" id="QLZR01000001">
    <property type="protein sequence ID" value="RAZ80813.1"/>
    <property type="molecule type" value="Genomic_DNA"/>
</dbReference>
<reference evidence="20 21" key="1">
    <citation type="submission" date="2018-06" db="EMBL/GenBank/DDBJ databases">
        <title>The draft genome sequences of strains SCU63 and S1.</title>
        <authorList>
            <person name="Gan L."/>
        </authorList>
    </citation>
    <scope>NUCLEOTIDE SEQUENCE [LARGE SCALE GENOMIC DNA]</scope>
    <source>
        <strain evidence="20 21">SCU63</strain>
    </source>
</reference>
<comment type="function">
    <text evidence="14 19">Joins adenosylcobinamide-GDP and alpha-ribazole to generate adenosylcobalamin (Ado-cobalamin). Also synthesizes adenosylcobalamin 5'-phosphate from adenosylcobinamide-GDP and alpha-ribazole 5'-phosphate.</text>
</comment>
<feature type="transmembrane region" description="Helical" evidence="19">
    <location>
        <begin position="180"/>
        <end position="201"/>
    </location>
</feature>
<evidence type="ECO:0000256" key="10">
    <source>
        <dbReference type="ARBA" id="ARBA00022692"/>
    </source>
</evidence>
<feature type="transmembrane region" description="Helical" evidence="19">
    <location>
        <begin position="113"/>
        <end position="133"/>
    </location>
</feature>
<dbReference type="Pfam" id="PF02654">
    <property type="entry name" value="CobS"/>
    <property type="match status" value="1"/>
</dbReference>
<keyword evidence="12 19" id="KW-1133">Transmembrane helix</keyword>
<sequence length="256" mass="27855">MAKYIGTGLLLALQFFSVFPIRKNLPMERQHVTAMYIQLPVIGMLMGGVLATAALLLRDATDASSLLVGFLMTLLSIAMTGGLHLDGLADSADAYFSYQEKERRLEIMGDPRIGAFGAIALILTITGKIVIISETVLSVSVWMILLIPIISRIGLLLLFTLTSTSKNSGLAAFFRKKANLSMITAFALAWIVIVAAAIIILAGWQNGIALLVAFLIASFLYRLWCNKNFGGVTGDLFGAYVEGIELLLWIMILFFI</sequence>
<evidence type="ECO:0000256" key="12">
    <source>
        <dbReference type="ARBA" id="ARBA00022989"/>
    </source>
</evidence>
<gene>
    <name evidence="19 20" type="primary">cobS</name>
    <name evidence="20" type="ORF">DP120_00545</name>
</gene>
<evidence type="ECO:0000256" key="2">
    <source>
        <dbReference type="ARBA" id="ARBA00004651"/>
    </source>
</evidence>
<evidence type="ECO:0000256" key="15">
    <source>
        <dbReference type="ARBA" id="ARBA00032605"/>
    </source>
</evidence>
<accession>A0A365L5Y8</accession>
<evidence type="ECO:0000256" key="4">
    <source>
        <dbReference type="ARBA" id="ARBA00010561"/>
    </source>
</evidence>
<evidence type="ECO:0000313" key="21">
    <source>
        <dbReference type="Proteomes" id="UP000251002"/>
    </source>
</evidence>
<comment type="catalytic activity">
    <reaction evidence="17 19">
        <text>alpha-ribazole + adenosylcob(III)inamide-GDP = adenosylcob(III)alamin + GMP + H(+)</text>
        <dbReference type="Rhea" id="RHEA:16049"/>
        <dbReference type="ChEBI" id="CHEBI:10329"/>
        <dbReference type="ChEBI" id="CHEBI:15378"/>
        <dbReference type="ChEBI" id="CHEBI:18408"/>
        <dbReference type="ChEBI" id="CHEBI:58115"/>
        <dbReference type="ChEBI" id="CHEBI:60487"/>
        <dbReference type="EC" id="2.7.8.26"/>
    </reaction>
</comment>
<feature type="transmembrane region" description="Helical" evidence="19">
    <location>
        <begin position="236"/>
        <end position="255"/>
    </location>
</feature>
<dbReference type="GO" id="GO:0008818">
    <property type="term" value="F:cobalamin 5'-phosphate synthase activity"/>
    <property type="evidence" value="ECO:0007669"/>
    <property type="project" value="UniProtKB-UniRule"/>
</dbReference>
<dbReference type="GO" id="GO:0051073">
    <property type="term" value="F:adenosylcobinamide-GDP ribazoletransferase activity"/>
    <property type="evidence" value="ECO:0007669"/>
    <property type="project" value="UniProtKB-UniRule"/>
</dbReference>
<dbReference type="PANTHER" id="PTHR34148:SF1">
    <property type="entry name" value="ADENOSYLCOBINAMIDE-GDP RIBAZOLETRANSFERASE"/>
    <property type="match status" value="1"/>
</dbReference>
<evidence type="ECO:0000256" key="6">
    <source>
        <dbReference type="ARBA" id="ARBA00015850"/>
    </source>
</evidence>
<dbReference type="GO" id="GO:0009236">
    <property type="term" value="P:cobalamin biosynthetic process"/>
    <property type="evidence" value="ECO:0007669"/>
    <property type="project" value="UniProtKB-UniRule"/>
</dbReference>
<evidence type="ECO:0000256" key="18">
    <source>
        <dbReference type="ARBA" id="ARBA00049504"/>
    </source>
</evidence>
<keyword evidence="9 19" id="KW-0808">Transferase</keyword>
<dbReference type="InterPro" id="IPR003805">
    <property type="entry name" value="CobS"/>
</dbReference>
<dbReference type="NCBIfam" id="TIGR00317">
    <property type="entry name" value="cobS"/>
    <property type="match status" value="1"/>
</dbReference>
<evidence type="ECO:0000256" key="16">
    <source>
        <dbReference type="ARBA" id="ARBA00032853"/>
    </source>
</evidence>
<comment type="pathway">
    <text evidence="3 19">Cofactor biosynthesis; adenosylcobalamin biosynthesis; adenosylcobalamin from cob(II)yrinate a,c-diamide: step 7/7.</text>
</comment>
<evidence type="ECO:0000256" key="9">
    <source>
        <dbReference type="ARBA" id="ARBA00022679"/>
    </source>
</evidence>
<evidence type="ECO:0000256" key="1">
    <source>
        <dbReference type="ARBA" id="ARBA00001946"/>
    </source>
</evidence>
<comment type="caution">
    <text evidence="20">The sequence shown here is derived from an EMBL/GenBank/DDBJ whole genome shotgun (WGS) entry which is preliminary data.</text>
</comment>